<dbReference type="InterPro" id="IPR003817">
    <property type="entry name" value="PS_Dcarbxylase"/>
</dbReference>
<keyword evidence="1 11" id="KW-1003">Cell membrane</keyword>
<dbReference type="EMBL" id="SOZD01000002">
    <property type="protein sequence ID" value="TFF25203.1"/>
    <property type="molecule type" value="Genomic_DNA"/>
</dbReference>
<comment type="similarity">
    <text evidence="11">Belongs to the phosphatidylserine decarboxylase family. PSD-A subfamily.</text>
</comment>
<dbReference type="UniPathway" id="UPA00558">
    <property type="reaction ID" value="UER00616"/>
</dbReference>
<evidence type="ECO:0000256" key="5">
    <source>
        <dbReference type="ARBA" id="ARBA00023136"/>
    </source>
</evidence>
<evidence type="ECO:0000313" key="13">
    <source>
        <dbReference type="EMBL" id="TFF25203.1"/>
    </source>
</evidence>
<dbReference type="HAMAP" id="MF_00664">
    <property type="entry name" value="PS_decarb_PSD_A"/>
    <property type="match status" value="1"/>
</dbReference>
<evidence type="ECO:0000256" key="7">
    <source>
        <dbReference type="ARBA" id="ARBA00023209"/>
    </source>
</evidence>
<dbReference type="NCBIfam" id="NF003685">
    <property type="entry name" value="PRK05305.2-5"/>
    <property type="match status" value="1"/>
</dbReference>
<dbReference type="EC" id="4.1.1.65" evidence="11"/>
<keyword evidence="3 11" id="KW-0210">Decarboxylase</keyword>
<feature type="transmembrane region" description="Helical" evidence="12">
    <location>
        <begin position="21"/>
        <end position="54"/>
    </location>
</feature>
<dbReference type="NCBIfam" id="NF003678">
    <property type="entry name" value="PRK05305.1-2"/>
    <property type="match status" value="1"/>
</dbReference>
<dbReference type="PANTHER" id="PTHR35809">
    <property type="entry name" value="ARCHAETIDYLSERINE DECARBOXYLASE PROENZYME-RELATED"/>
    <property type="match status" value="1"/>
</dbReference>
<feature type="active site" description="Schiff-base intermediate with substrate; via pyruvic acid" evidence="11">
    <location>
        <position position="190"/>
    </location>
</feature>
<evidence type="ECO:0000256" key="6">
    <source>
        <dbReference type="ARBA" id="ARBA00023145"/>
    </source>
</evidence>
<name>A0A4Y8RNG4_9HYPH</name>
<evidence type="ECO:0000256" key="2">
    <source>
        <dbReference type="ARBA" id="ARBA00022516"/>
    </source>
</evidence>
<evidence type="ECO:0000256" key="8">
    <source>
        <dbReference type="ARBA" id="ARBA00023239"/>
    </source>
</evidence>
<evidence type="ECO:0000256" key="9">
    <source>
        <dbReference type="ARBA" id="ARBA00023264"/>
    </source>
</evidence>
<feature type="site" description="Cleavage (non-hydrolytic); by autocatalysis" evidence="11">
    <location>
        <begin position="189"/>
        <end position="190"/>
    </location>
</feature>
<comment type="subunit">
    <text evidence="11">Heterodimer of a large membrane-associated beta subunit and a small pyruvoyl-containing alpha subunit.</text>
</comment>
<keyword evidence="4 11" id="KW-0443">Lipid metabolism</keyword>
<proteinExistence type="inferred from homology"/>
<dbReference type="GO" id="GO:0004609">
    <property type="term" value="F:phosphatidylserine decarboxylase activity"/>
    <property type="evidence" value="ECO:0007669"/>
    <property type="project" value="UniProtKB-UniRule"/>
</dbReference>
<dbReference type="NCBIfam" id="NF003679">
    <property type="entry name" value="PRK05305.1-3"/>
    <property type="match status" value="1"/>
</dbReference>
<evidence type="ECO:0000256" key="3">
    <source>
        <dbReference type="ARBA" id="ARBA00022793"/>
    </source>
</evidence>
<keyword evidence="12" id="KW-1133">Transmembrane helix</keyword>
<feature type="chain" id="PRO_5023523827" description="Phosphatidylserine decarboxylase alpha chain" evidence="11">
    <location>
        <begin position="190"/>
        <end position="232"/>
    </location>
</feature>
<evidence type="ECO:0000256" key="12">
    <source>
        <dbReference type="SAM" id="Phobius"/>
    </source>
</evidence>
<evidence type="ECO:0000256" key="1">
    <source>
        <dbReference type="ARBA" id="ARBA00022475"/>
    </source>
</evidence>
<keyword evidence="10 11" id="KW-0670">Pyruvate</keyword>
<keyword evidence="5 11" id="KW-0472">Membrane</keyword>
<dbReference type="AlphaFoldDB" id="A0A4Y8RNG4"/>
<feature type="modified residue" description="Pyruvic acid (Ser); by autocatalysis" evidence="11">
    <location>
        <position position="190"/>
    </location>
</feature>
<comment type="pathway">
    <text evidence="11">Phospholipid metabolism; phosphatidylethanolamine biosynthesis; phosphatidylethanolamine from CDP-diacylglycerol: step 2/2.</text>
</comment>
<keyword evidence="14" id="KW-1185">Reference proteome</keyword>
<comment type="caution">
    <text evidence="13">The sequence shown here is derived from an EMBL/GenBank/DDBJ whole genome shotgun (WGS) entry which is preliminary data.</text>
</comment>
<comment type="catalytic activity">
    <reaction evidence="11">
        <text>a 1,2-diacyl-sn-glycero-3-phospho-L-serine + H(+) = a 1,2-diacyl-sn-glycero-3-phosphoethanolamine + CO2</text>
        <dbReference type="Rhea" id="RHEA:20828"/>
        <dbReference type="ChEBI" id="CHEBI:15378"/>
        <dbReference type="ChEBI" id="CHEBI:16526"/>
        <dbReference type="ChEBI" id="CHEBI:57262"/>
        <dbReference type="ChEBI" id="CHEBI:64612"/>
        <dbReference type="EC" id="4.1.1.65"/>
    </reaction>
</comment>
<accession>A0A4Y8RNG4</accession>
<protein>
    <recommendedName>
        <fullName evidence="11">Phosphatidylserine decarboxylase proenzyme</fullName>
        <ecNumber evidence="11">4.1.1.65</ecNumber>
    </recommendedName>
    <component>
        <recommendedName>
            <fullName evidence="11">Phosphatidylserine decarboxylase alpha chain</fullName>
        </recommendedName>
    </component>
    <component>
        <recommendedName>
            <fullName evidence="11">Phosphatidylserine decarboxylase beta chain</fullName>
        </recommendedName>
    </component>
</protein>
<comment type="subcellular location">
    <subcellularLocation>
        <location evidence="11">Cell membrane</location>
        <topology evidence="11">Peripheral membrane protein</topology>
    </subcellularLocation>
</comment>
<evidence type="ECO:0000256" key="4">
    <source>
        <dbReference type="ARBA" id="ARBA00023098"/>
    </source>
</evidence>
<reference evidence="13 14" key="1">
    <citation type="submission" date="2019-03" db="EMBL/GenBank/DDBJ databases">
        <title>Jiella endophytica sp. nov., a novel endophytic bacterium isolated from root of Ficus microcarpa Linn. f.</title>
        <authorList>
            <person name="Tuo L."/>
        </authorList>
    </citation>
    <scope>NUCLEOTIDE SEQUENCE [LARGE SCALE GENOMIC DNA]</scope>
    <source>
        <strain evidence="13 14">CBS5Q-3</strain>
    </source>
</reference>
<evidence type="ECO:0000256" key="10">
    <source>
        <dbReference type="ARBA" id="ARBA00023317"/>
    </source>
</evidence>
<dbReference type="NCBIfam" id="NF003677">
    <property type="entry name" value="PRK05305.1-1"/>
    <property type="match status" value="1"/>
</dbReference>
<comment type="function">
    <text evidence="11">Catalyzes the formation of phosphatidylethanolamine (PtdEtn) from phosphatidylserine (PtdSer).</text>
</comment>
<keyword evidence="7 11" id="KW-0594">Phospholipid biosynthesis</keyword>
<gene>
    <name evidence="11" type="primary">psd</name>
    <name evidence="13" type="ORF">E3C22_07435</name>
</gene>
<comment type="cofactor">
    <cofactor evidence="11">
        <name>pyruvate</name>
        <dbReference type="ChEBI" id="CHEBI:15361"/>
    </cofactor>
    <text evidence="11">Binds 1 pyruvoyl group covalently per subunit.</text>
</comment>
<dbReference type="Proteomes" id="UP000298179">
    <property type="component" value="Unassembled WGS sequence"/>
</dbReference>
<feature type="chain" id="PRO_5023523826" description="Phosphatidylserine decarboxylase beta chain" evidence="11">
    <location>
        <begin position="1"/>
        <end position="189"/>
    </location>
</feature>
<keyword evidence="6 11" id="KW-0865">Zymogen</keyword>
<keyword evidence="12" id="KW-0812">Transmembrane</keyword>
<keyword evidence="9 11" id="KW-1208">Phospholipid metabolism</keyword>
<dbReference type="InterPro" id="IPR033175">
    <property type="entry name" value="PSD-A"/>
</dbReference>
<dbReference type="OrthoDB" id="9790893at2"/>
<keyword evidence="8 11" id="KW-0456">Lyase</keyword>
<dbReference type="PANTHER" id="PTHR35809:SF1">
    <property type="entry name" value="ARCHAETIDYLSERINE DECARBOXYLASE PROENZYME-RELATED"/>
    <property type="match status" value="1"/>
</dbReference>
<evidence type="ECO:0000313" key="14">
    <source>
        <dbReference type="Proteomes" id="UP000298179"/>
    </source>
</evidence>
<sequence>MHILTSIRNAFVPIHRAGYPFIAVFFGASVVLGLLWQPLFWIGLILTAWCAYFFRDPERITPVADHLVVSPADGRVSLVGHVVPPVELGLGAEPMLRVSIFMNVFNCHVNRAPMRGRIARILYREGEFKNAELDKASELNERNCLVIDGPQGEIGVVQIAGLVARRIICWSVVEDRIEAGERFGLIRFGSRLDVYLPGSVQPRVSEGQTAIAGETVIAEYGDRLATWPARRD</sequence>
<evidence type="ECO:0000256" key="11">
    <source>
        <dbReference type="HAMAP-Rule" id="MF_00664"/>
    </source>
</evidence>
<dbReference type="GO" id="GO:0005886">
    <property type="term" value="C:plasma membrane"/>
    <property type="evidence" value="ECO:0007669"/>
    <property type="project" value="UniProtKB-SubCell"/>
</dbReference>
<dbReference type="GO" id="GO:0006646">
    <property type="term" value="P:phosphatidylethanolamine biosynthetic process"/>
    <property type="evidence" value="ECO:0007669"/>
    <property type="project" value="UniProtKB-UniRule"/>
</dbReference>
<organism evidence="13 14">
    <name type="scientific">Jiella endophytica</name>
    <dbReference type="NCBI Taxonomy" id="2558362"/>
    <lineage>
        <taxon>Bacteria</taxon>
        <taxon>Pseudomonadati</taxon>
        <taxon>Pseudomonadota</taxon>
        <taxon>Alphaproteobacteria</taxon>
        <taxon>Hyphomicrobiales</taxon>
        <taxon>Aurantimonadaceae</taxon>
        <taxon>Jiella</taxon>
    </lineage>
</organism>
<keyword evidence="2 11" id="KW-0444">Lipid biosynthesis</keyword>
<comment type="PTM">
    <text evidence="11">Is synthesized initially as an inactive proenzyme. Formation of the active enzyme involves a self-maturation process in which the active site pyruvoyl group is generated from an internal serine residue via an autocatalytic post-translational modification. Two non-identical subunits are generated from the proenzyme in this reaction, and the pyruvate is formed at the N-terminus of the alpha chain, which is derived from the carboxyl end of the proenzyme. The post-translation cleavage follows an unusual pathway, termed non-hydrolytic serinolysis, in which the side chain hydroxyl group of the serine supplies its oxygen atom to form the C-terminus of the beta chain, while the remainder of the serine residue undergoes an oxidative deamination to produce ammonia and the pyruvoyl prosthetic group on the alpha chain.</text>
</comment>
<dbReference type="Pfam" id="PF02666">
    <property type="entry name" value="PS_Dcarbxylase"/>
    <property type="match status" value="1"/>
</dbReference>